<evidence type="ECO:0000313" key="8">
    <source>
        <dbReference type="EMBL" id="MBP1921736.1"/>
    </source>
</evidence>
<comment type="subunit">
    <text evidence="6">Consists of a catalytic RNA component and at least 4-5 protein subunits.</text>
</comment>
<feature type="region of interest" description="Disordered" evidence="7">
    <location>
        <begin position="70"/>
        <end position="152"/>
    </location>
</feature>
<feature type="compositionally biased region" description="Low complexity" evidence="7">
    <location>
        <begin position="78"/>
        <end position="87"/>
    </location>
</feature>
<dbReference type="EMBL" id="JAGGKQ010000004">
    <property type="protein sequence ID" value="MBP1921736.1"/>
    <property type="molecule type" value="Genomic_DNA"/>
</dbReference>
<keyword evidence="1 6" id="KW-0963">Cytoplasm</keyword>
<dbReference type="GO" id="GO:0005737">
    <property type="term" value="C:cytoplasm"/>
    <property type="evidence" value="ECO:0007669"/>
    <property type="project" value="UniProtKB-SubCell"/>
</dbReference>
<dbReference type="InterPro" id="IPR002730">
    <property type="entry name" value="Rpp29/RNP1"/>
</dbReference>
<dbReference type="RefSeq" id="WP_209483254.1">
    <property type="nucleotide sequence ID" value="NZ_JAGGKQ010000004.1"/>
</dbReference>
<comment type="subcellular location">
    <subcellularLocation>
        <location evidence="6">Cytoplasm</location>
    </subcellularLocation>
</comment>
<dbReference type="InterPro" id="IPR036980">
    <property type="entry name" value="RNase_P/MRP_Rpp29_sf"/>
</dbReference>
<evidence type="ECO:0000256" key="5">
    <source>
        <dbReference type="ARBA" id="ARBA00022801"/>
    </source>
</evidence>
<dbReference type="SMART" id="SM00538">
    <property type="entry name" value="POP4"/>
    <property type="match status" value="1"/>
</dbReference>
<organism evidence="8 9">
    <name type="scientific">Halorubrum alkaliphilum</name>
    <dbReference type="NCBI Taxonomy" id="261290"/>
    <lineage>
        <taxon>Archaea</taxon>
        <taxon>Methanobacteriati</taxon>
        <taxon>Methanobacteriota</taxon>
        <taxon>Stenosarchaea group</taxon>
        <taxon>Halobacteria</taxon>
        <taxon>Halobacteriales</taxon>
        <taxon>Haloferacaceae</taxon>
        <taxon>Halorubrum</taxon>
    </lineage>
</organism>
<dbReference type="Pfam" id="PF01868">
    <property type="entry name" value="RNase_P-MRP_p29"/>
    <property type="match status" value="1"/>
</dbReference>
<dbReference type="InterPro" id="IPR023534">
    <property type="entry name" value="Rof/RNase_P-like"/>
</dbReference>
<dbReference type="GO" id="GO:0004526">
    <property type="term" value="F:ribonuclease P activity"/>
    <property type="evidence" value="ECO:0007669"/>
    <property type="project" value="UniProtKB-UniRule"/>
</dbReference>
<accession>A0A8T4GCB9</accession>
<dbReference type="Proteomes" id="UP000823588">
    <property type="component" value="Unassembled WGS sequence"/>
</dbReference>
<evidence type="ECO:0000256" key="3">
    <source>
        <dbReference type="ARBA" id="ARBA00022722"/>
    </source>
</evidence>
<keyword evidence="4 6" id="KW-0255">Endonuclease</keyword>
<dbReference type="GO" id="GO:0001682">
    <property type="term" value="P:tRNA 5'-leader removal"/>
    <property type="evidence" value="ECO:0007669"/>
    <property type="project" value="UniProtKB-UniRule"/>
</dbReference>
<evidence type="ECO:0000256" key="4">
    <source>
        <dbReference type="ARBA" id="ARBA00022759"/>
    </source>
</evidence>
<keyword evidence="5 6" id="KW-0378">Hydrolase</keyword>
<proteinExistence type="inferred from homology"/>
<comment type="catalytic activity">
    <reaction evidence="6">
        <text>Endonucleolytic cleavage of RNA, removing 5'-extranucleotides from tRNA precursor.</text>
        <dbReference type="EC" id="3.1.26.5"/>
    </reaction>
</comment>
<dbReference type="Gene3D" id="2.30.30.210">
    <property type="entry name" value="Ribonuclease P/MRP, subunit p29"/>
    <property type="match status" value="1"/>
</dbReference>
<keyword evidence="2 6" id="KW-0819">tRNA processing</keyword>
<evidence type="ECO:0000256" key="6">
    <source>
        <dbReference type="HAMAP-Rule" id="MF_00754"/>
    </source>
</evidence>
<dbReference type="InterPro" id="IPR023538">
    <property type="entry name" value="RNP1"/>
</dbReference>
<dbReference type="SUPFAM" id="SSF101744">
    <property type="entry name" value="Rof/RNase P subunit-like"/>
    <property type="match status" value="1"/>
</dbReference>
<comment type="caution">
    <text evidence="8">The sequence shown here is derived from an EMBL/GenBank/DDBJ whole genome shotgun (WGS) entry which is preliminary data.</text>
</comment>
<gene>
    <name evidence="6" type="primary">rnp1</name>
    <name evidence="8" type="ORF">J2751_000733</name>
</gene>
<protein>
    <recommendedName>
        <fullName evidence="6">Ribonuclease P protein component 1</fullName>
        <shortName evidence="6">RNase P component 1</shortName>
        <ecNumber evidence="6">3.1.26.5</ecNumber>
    </recommendedName>
    <alternativeName>
        <fullName evidence="6">Rpp29</fullName>
    </alternativeName>
</protein>
<dbReference type="EC" id="3.1.26.5" evidence="6"/>
<keyword evidence="3 6" id="KW-0540">Nuclease</keyword>
<dbReference type="AlphaFoldDB" id="A0A8T4GCB9"/>
<dbReference type="HAMAP" id="MF_00754">
    <property type="entry name" value="RNase_P_1"/>
    <property type="match status" value="1"/>
</dbReference>
<dbReference type="GO" id="GO:0003723">
    <property type="term" value="F:RNA binding"/>
    <property type="evidence" value="ECO:0007669"/>
    <property type="project" value="InterPro"/>
</dbReference>
<evidence type="ECO:0000256" key="7">
    <source>
        <dbReference type="SAM" id="MobiDB-lite"/>
    </source>
</evidence>
<dbReference type="OrthoDB" id="39019at2157"/>
<keyword evidence="9" id="KW-1185">Reference proteome</keyword>
<dbReference type="GO" id="GO:0030677">
    <property type="term" value="C:ribonuclease P complex"/>
    <property type="evidence" value="ECO:0007669"/>
    <property type="project" value="UniProtKB-UniRule"/>
</dbReference>
<sequence length="152" mass="15956">MISPETLTRHELVGLPVRVADAASDAHVGIAGRVLFETVNTLVVRTGSGDKRVPKSGTTFEFAVVESATARTDEAADDGQSSGSASQLGPDTTGVRPRQSGPSESTTAVVGDGADSASRRGECKDVVYVTVDGTQLRDRPAERTERGVSQWR</sequence>
<comment type="function">
    <text evidence="6">Part of ribonuclease P, a protein complex that generates mature tRNA molecules by cleaving their 5'-ends.</text>
</comment>
<feature type="compositionally biased region" description="Basic and acidic residues" evidence="7">
    <location>
        <begin position="135"/>
        <end position="146"/>
    </location>
</feature>
<reference evidence="8" key="1">
    <citation type="submission" date="2021-03" db="EMBL/GenBank/DDBJ databases">
        <title>Genomic Encyclopedia of Type Strains, Phase IV (KMG-IV): sequencing the most valuable type-strain genomes for metagenomic binning, comparative biology and taxonomic classification.</title>
        <authorList>
            <person name="Goeker M."/>
        </authorList>
    </citation>
    <scope>NUCLEOTIDE SEQUENCE</scope>
    <source>
        <strain evidence="8">DSM 23564</strain>
    </source>
</reference>
<comment type="similarity">
    <text evidence="6">Belongs to the eukaryotic/archaeal RNase P protein component 1 family.</text>
</comment>
<evidence type="ECO:0000256" key="2">
    <source>
        <dbReference type="ARBA" id="ARBA00022694"/>
    </source>
</evidence>
<evidence type="ECO:0000256" key="1">
    <source>
        <dbReference type="ARBA" id="ARBA00022490"/>
    </source>
</evidence>
<evidence type="ECO:0000313" key="9">
    <source>
        <dbReference type="Proteomes" id="UP000823588"/>
    </source>
</evidence>
<name>A0A8T4GCB9_9EURY</name>